<dbReference type="RefSeq" id="WP_123685672.1">
    <property type="nucleotide sequence ID" value="NZ_CBDRBK010000039.1"/>
</dbReference>
<reference evidence="6 7" key="1">
    <citation type="submission" date="2018-11" db="EMBL/GenBank/DDBJ databases">
        <title>Sequencing the genomes of 1000 actinobacteria strains.</title>
        <authorList>
            <person name="Klenk H.-P."/>
        </authorList>
    </citation>
    <scope>NUCLEOTIDE SEQUENCE [LARGE SCALE GENOMIC DNA]</scope>
    <source>
        <strain evidence="6 7">DSM 44348</strain>
    </source>
</reference>
<dbReference type="InterPro" id="IPR005471">
    <property type="entry name" value="Tscrpt_reg_IclR_N"/>
</dbReference>
<dbReference type="Pfam" id="PF09339">
    <property type="entry name" value="HTH_IclR"/>
    <property type="match status" value="1"/>
</dbReference>
<dbReference type="InterPro" id="IPR036388">
    <property type="entry name" value="WH-like_DNA-bd_sf"/>
</dbReference>
<evidence type="ECO:0000313" key="7">
    <source>
        <dbReference type="Proteomes" id="UP000274843"/>
    </source>
</evidence>
<dbReference type="Proteomes" id="UP000274843">
    <property type="component" value="Unassembled WGS sequence"/>
</dbReference>
<dbReference type="SUPFAM" id="SSF55781">
    <property type="entry name" value="GAF domain-like"/>
    <property type="match status" value="1"/>
</dbReference>
<protein>
    <submittedName>
        <fullName evidence="6">IclR family transcriptional regulator</fullName>
    </submittedName>
</protein>
<dbReference type="InterPro" id="IPR014757">
    <property type="entry name" value="Tscrpt_reg_IclR_C"/>
</dbReference>
<name>A0A3N2H5L8_9PSEU</name>
<dbReference type="PROSITE" id="PS51078">
    <property type="entry name" value="ICLR_ED"/>
    <property type="match status" value="1"/>
</dbReference>
<organism evidence="6 7">
    <name type="scientific">Amycolatopsis thermoflava</name>
    <dbReference type="NCBI Taxonomy" id="84480"/>
    <lineage>
        <taxon>Bacteria</taxon>
        <taxon>Bacillati</taxon>
        <taxon>Actinomycetota</taxon>
        <taxon>Actinomycetes</taxon>
        <taxon>Pseudonocardiales</taxon>
        <taxon>Pseudonocardiaceae</taxon>
        <taxon>Amycolatopsis</taxon>
        <taxon>Amycolatopsis methanolica group</taxon>
    </lineage>
</organism>
<evidence type="ECO:0000256" key="1">
    <source>
        <dbReference type="ARBA" id="ARBA00023015"/>
    </source>
</evidence>
<dbReference type="InterPro" id="IPR036390">
    <property type="entry name" value="WH_DNA-bd_sf"/>
</dbReference>
<dbReference type="GO" id="GO:0045892">
    <property type="term" value="P:negative regulation of DNA-templated transcription"/>
    <property type="evidence" value="ECO:0007669"/>
    <property type="project" value="TreeGrafter"/>
</dbReference>
<accession>A0A3N2H5L8</accession>
<keyword evidence="7" id="KW-1185">Reference proteome</keyword>
<dbReference type="PANTHER" id="PTHR30136">
    <property type="entry name" value="HELIX-TURN-HELIX TRANSCRIPTIONAL REGULATOR, ICLR FAMILY"/>
    <property type="match status" value="1"/>
</dbReference>
<dbReference type="GO" id="GO:0003677">
    <property type="term" value="F:DNA binding"/>
    <property type="evidence" value="ECO:0007669"/>
    <property type="project" value="UniProtKB-KW"/>
</dbReference>
<dbReference type="Gene3D" id="3.30.450.40">
    <property type="match status" value="1"/>
</dbReference>
<gene>
    <name evidence="6" type="ORF">EDD35_5808</name>
</gene>
<keyword evidence="1" id="KW-0805">Transcription regulation</keyword>
<dbReference type="AlphaFoldDB" id="A0A3N2H5L8"/>
<dbReference type="Gene3D" id="1.10.10.10">
    <property type="entry name" value="Winged helix-like DNA-binding domain superfamily/Winged helix DNA-binding domain"/>
    <property type="match status" value="1"/>
</dbReference>
<dbReference type="SMART" id="SM00346">
    <property type="entry name" value="HTH_ICLR"/>
    <property type="match status" value="1"/>
</dbReference>
<feature type="domain" description="IclR-ED" evidence="5">
    <location>
        <begin position="77"/>
        <end position="258"/>
    </location>
</feature>
<dbReference type="SUPFAM" id="SSF46785">
    <property type="entry name" value="Winged helix' DNA-binding domain"/>
    <property type="match status" value="1"/>
</dbReference>
<evidence type="ECO:0000313" key="6">
    <source>
        <dbReference type="EMBL" id="ROS43395.1"/>
    </source>
</evidence>
<proteinExistence type="predicted"/>
<comment type="caution">
    <text evidence="6">The sequence shown here is derived from an EMBL/GenBank/DDBJ whole genome shotgun (WGS) entry which is preliminary data.</text>
</comment>
<dbReference type="GeneID" id="301847088"/>
<keyword evidence="2" id="KW-0238">DNA-binding</keyword>
<dbReference type="InterPro" id="IPR050707">
    <property type="entry name" value="HTH_MetabolicPath_Reg"/>
</dbReference>
<evidence type="ECO:0000256" key="3">
    <source>
        <dbReference type="ARBA" id="ARBA00023163"/>
    </source>
</evidence>
<evidence type="ECO:0000259" key="5">
    <source>
        <dbReference type="PROSITE" id="PS51078"/>
    </source>
</evidence>
<keyword evidence="3" id="KW-0804">Transcription</keyword>
<evidence type="ECO:0000256" key="2">
    <source>
        <dbReference type="ARBA" id="ARBA00023125"/>
    </source>
</evidence>
<dbReference type="EMBL" id="RKHY01000001">
    <property type="protein sequence ID" value="ROS43395.1"/>
    <property type="molecule type" value="Genomic_DNA"/>
</dbReference>
<dbReference type="PROSITE" id="PS51077">
    <property type="entry name" value="HTH_ICLR"/>
    <property type="match status" value="1"/>
</dbReference>
<evidence type="ECO:0000259" key="4">
    <source>
        <dbReference type="PROSITE" id="PS51077"/>
    </source>
</evidence>
<sequence length="262" mass="28260">MRNNERSTNGSASQVQSVDRAIAILDILARRGEAGVTEIAQELDVHKSTAFRLVGALEAWQLVEQVSERGKYRLGFGIVRLAGATTARLDLSRESRAVCERLAAELDETVNVAVVDQGQATNIMQVYGSAAVTARNWIGQRTPLHATSSGKVLLAWAGDDDRESALAELPAFTPNTRTDRDKLAEELEQVRERGWACTVEELEVGLNAVAAPIRAANGDVIAALSVSGPAYRMEPSSYPDIAEKIVAGAEEISFRVGYLGPR</sequence>
<dbReference type="PANTHER" id="PTHR30136:SF24">
    <property type="entry name" value="HTH-TYPE TRANSCRIPTIONAL REPRESSOR ALLR"/>
    <property type="match status" value="1"/>
</dbReference>
<feature type="domain" description="HTH iclR-type" evidence="4">
    <location>
        <begin position="15"/>
        <end position="76"/>
    </location>
</feature>
<dbReference type="InterPro" id="IPR029016">
    <property type="entry name" value="GAF-like_dom_sf"/>
</dbReference>
<dbReference type="GO" id="GO:0003700">
    <property type="term" value="F:DNA-binding transcription factor activity"/>
    <property type="evidence" value="ECO:0007669"/>
    <property type="project" value="TreeGrafter"/>
</dbReference>
<dbReference type="Pfam" id="PF01614">
    <property type="entry name" value="IclR_C"/>
    <property type="match status" value="1"/>
</dbReference>